<dbReference type="AlphaFoldDB" id="A0A7W8VDF4"/>
<feature type="domain" description="IclR-ED" evidence="5">
    <location>
        <begin position="71"/>
        <end position="246"/>
    </location>
</feature>
<dbReference type="SUPFAM" id="SSF46785">
    <property type="entry name" value="Winged helix' DNA-binding domain"/>
    <property type="match status" value="1"/>
</dbReference>
<dbReference type="PROSITE" id="PS51077">
    <property type="entry name" value="HTH_ICLR"/>
    <property type="match status" value="1"/>
</dbReference>
<evidence type="ECO:0000313" key="7">
    <source>
        <dbReference type="Proteomes" id="UP000572635"/>
    </source>
</evidence>
<keyword evidence="3" id="KW-0804">Transcription</keyword>
<dbReference type="Gene3D" id="3.30.450.40">
    <property type="match status" value="1"/>
</dbReference>
<name>A0A7W8VDF4_9ACTN</name>
<keyword evidence="7" id="KW-1185">Reference proteome</keyword>
<evidence type="ECO:0000256" key="3">
    <source>
        <dbReference type="ARBA" id="ARBA00023163"/>
    </source>
</evidence>
<dbReference type="Pfam" id="PF01614">
    <property type="entry name" value="IclR_C"/>
    <property type="match status" value="1"/>
</dbReference>
<dbReference type="GO" id="GO:0003677">
    <property type="term" value="F:DNA binding"/>
    <property type="evidence" value="ECO:0007669"/>
    <property type="project" value="UniProtKB-KW"/>
</dbReference>
<evidence type="ECO:0000256" key="2">
    <source>
        <dbReference type="ARBA" id="ARBA00023125"/>
    </source>
</evidence>
<dbReference type="SUPFAM" id="SSF55781">
    <property type="entry name" value="GAF domain-like"/>
    <property type="match status" value="1"/>
</dbReference>
<dbReference type="InterPro" id="IPR014757">
    <property type="entry name" value="Tscrpt_reg_IclR_C"/>
</dbReference>
<sequence>MSAGARSRNDGRTADRLLQVLLLFAREETLTATRIGEVSGIPQSTVYRLLDRLTASGFVRRRPDGYAAGPVAVQFAERYRTGALERTAIGPRLARLSRESGELAAFMVPVGTEALCVDSVEGSRVLRCCYTRGATQPLLRGATAHALLAHLPEARREAVYAAYGLPPGRVRELEAEHAEARRQGVAVSESALDQGVWGASSPVLDAEGVLVGTVTLMAPAAHTAQRRPHYIRLVKEAARDLSGGTI</sequence>
<proteinExistence type="predicted"/>
<dbReference type="EMBL" id="JACHDB010000001">
    <property type="protein sequence ID" value="MBB5431980.1"/>
    <property type="molecule type" value="Genomic_DNA"/>
</dbReference>
<dbReference type="Proteomes" id="UP000572635">
    <property type="component" value="Unassembled WGS sequence"/>
</dbReference>
<evidence type="ECO:0000259" key="5">
    <source>
        <dbReference type="PROSITE" id="PS51078"/>
    </source>
</evidence>
<keyword evidence="1" id="KW-0805">Transcription regulation</keyword>
<dbReference type="SMART" id="SM00346">
    <property type="entry name" value="HTH_ICLR"/>
    <property type="match status" value="1"/>
</dbReference>
<dbReference type="InterPro" id="IPR029016">
    <property type="entry name" value="GAF-like_dom_sf"/>
</dbReference>
<accession>A0A7W8VDF4</accession>
<gene>
    <name evidence="6" type="ORF">HDA36_002064</name>
</gene>
<dbReference type="Pfam" id="PF09339">
    <property type="entry name" value="HTH_IclR"/>
    <property type="match status" value="1"/>
</dbReference>
<dbReference type="InterPro" id="IPR036388">
    <property type="entry name" value="WH-like_DNA-bd_sf"/>
</dbReference>
<dbReference type="InterPro" id="IPR005471">
    <property type="entry name" value="Tscrpt_reg_IclR_N"/>
</dbReference>
<reference evidence="6 7" key="1">
    <citation type="submission" date="2020-08" db="EMBL/GenBank/DDBJ databases">
        <title>Sequencing the genomes of 1000 actinobacteria strains.</title>
        <authorList>
            <person name="Klenk H.-P."/>
        </authorList>
    </citation>
    <scope>NUCLEOTIDE SEQUENCE [LARGE SCALE GENOMIC DNA]</scope>
    <source>
        <strain evidence="6 7">DSM 44551</strain>
    </source>
</reference>
<feature type="domain" description="HTH iclR-type" evidence="4">
    <location>
        <begin position="11"/>
        <end position="70"/>
    </location>
</feature>
<dbReference type="GO" id="GO:0003700">
    <property type="term" value="F:DNA-binding transcription factor activity"/>
    <property type="evidence" value="ECO:0007669"/>
    <property type="project" value="TreeGrafter"/>
</dbReference>
<organism evidence="6 7">
    <name type="scientific">Nocardiopsis composta</name>
    <dbReference type="NCBI Taxonomy" id="157465"/>
    <lineage>
        <taxon>Bacteria</taxon>
        <taxon>Bacillati</taxon>
        <taxon>Actinomycetota</taxon>
        <taxon>Actinomycetes</taxon>
        <taxon>Streptosporangiales</taxon>
        <taxon>Nocardiopsidaceae</taxon>
        <taxon>Nocardiopsis</taxon>
    </lineage>
</organism>
<dbReference type="InterPro" id="IPR036390">
    <property type="entry name" value="WH_DNA-bd_sf"/>
</dbReference>
<evidence type="ECO:0000256" key="1">
    <source>
        <dbReference type="ARBA" id="ARBA00023015"/>
    </source>
</evidence>
<comment type="caution">
    <text evidence="6">The sequence shown here is derived from an EMBL/GenBank/DDBJ whole genome shotgun (WGS) entry which is preliminary data.</text>
</comment>
<dbReference type="Gene3D" id="1.10.10.10">
    <property type="entry name" value="Winged helix-like DNA-binding domain superfamily/Winged helix DNA-binding domain"/>
    <property type="match status" value="1"/>
</dbReference>
<evidence type="ECO:0000313" key="6">
    <source>
        <dbReference type="EMBL" id="MBB5431980.1"/>
    </source>
</evidence>
<dbReference type="PANTHER" id="PTHR30136">
    <property type="entry name" value="HELIX-TURN-HELIX TRANSCRIPTIONAL REGULATOR, ICLR FAMILY"/>
    <property type="match status" value="1"/>
</dbReference>
<dbReference type="InterPro" id="IPR050707">
    <property type="entry name" value="HTH_MetabolicPath_Reg"/>
</dbReference>
<evidence type="ECO:0000259" key="4">
    <source>
        <dbReference type="PROSITE" id="PS51077"/>
    </source>
</evidence>
<dbReference type="GO" id="GO:0045892">
    <property type="term" value="P:negative regulation of DNA-templated transcription"/>
    <property type="evidence" value="ECO:0007669"/>
    <property type="project" value="TreeGrafter"/>
</dbReference>
<dbReference type="RefSeq" id="WP_184391613.1">
    <property type="nucleotide sequence ID" value="NZ_BAAAJD010000058.1"/>
</dbReference>
<protein>
    <submittedName>
        <fullName evidence="6">DNA-binding IclR family transcriptional regulator</fullName>
    </submittedName>
</protein>
<dbReference type="PANTHER" id="PTHR30136:SF24">
    <property type="entry name" value="HTH-TYPE TRANSCRIPTIONAL REPRESSOR ALLR"/>
    <property type="match status" value="1"/>
</dbReference>
<keyword evidence="2 6" id="KW-0238">DNA-binding</keyword>
<dbReference type="PROSITE" id="PS51078">
    <property type="entry name" value="ICLR_ED"/>
    <property type="match status" value="1"/>
</dbReference>